<sequence length="131" mass="14667">MVAPKMEQVPLSALSLCISPCITAKTKGLTDYVIRYHLYSLVRKVDVLCKALDELRLSADNHKLSGHTQIYLKFVNLAPVLTMIAANDIKRLSWCTTVDTVQVPQFTSQWRPTAVTTCEVVNYGILVTWAI</sequence>
<evidence type="ECO:0000313" key="2">
    <source>
        <dbReference type="Proteomes" id="UP000019471"/>
    </source>
</evidence>
<dbReference type="GeneID" id="19194059"/>
<dbReference type="EMBL" id="AMGX01000016">
    <property type="protein sequence ID" value="EXJ67350.1"/>
    <property type="molecule type" value="Genomic_DNA"/>
</dbReference>
<keyword evidence="2" id="KW-1185">Reference proteome</keyword>
<name>W9WQW7_9EURO</name>
<dbReference type="OrthoDB" id="4153956at2759"/>
<dbReference type="HOGENOM" id="CLU_1927379_0_0_1"/>
<gene>
    <name evidence="1" type="ORF">A1O5_09363</name>
</gene>
<accession>W9WQW7</accession>
<dbReference type="RefSeq" id="XP_007748132.1">
    <property type="nucleotide sequence ID" value="XM_007749942.1"/>
</dbReference>
<dbReference type="AlphaFoldDB" id="W9WQW7"/>
<dbReference type="STRING" id="1182543.W9WQW7"/>
<organism evidence="1 2">
    <name type="scientific">Cladophialophora psammophila CBS 110553</name>
    <dbReference type="NCBI Taxonomy" id="1182543"/>
    <lineage>
        <taxon>Eukaryota</taxon>
        <taxon>Fungi</taxon>
        <taxon>Dikarya</taxon>
        <taxon>Ascomycota</taxon>
        <taxon>Pezizomycotina</taxon>
        <taxon>Eurotiomycetes</taxon>
        <taxon>Chaetothyriomycetidae</taxon>
        <taxon>Chaetothyriales</taxon>
        <taxon>Herpotrichiellaceae</taxon>
        <taxon>Cladophialophora</taxon>
    </lineage>
</organism>
<evidence type="ECO:0000313" key="1">
    <source>
        <dbReference type="EMBL" id="EXJ67350.1"/>
    </source>
</evidence>
<comment type="caution">
    <text evidence="1">The sequence shown here is derived from an EMBL/GenBank/DDBJ whole genome shotgun (WGS) entry which is preliminary data.</text>
</comment>
<protein>
    <submittedName>
        <fullName evidence="1">Uncharacterized protein</fullName>
    </submittedName>
</protein>
<proteinExistence type="predicted"/>
<reference evidence="1 2" key="1">
    <citation type="submission" date="2013-03" db="EMBL/GenBank/DDBJ databases">
        <title>The Genome Sequence of Cladophialophora psammophila CBS 110553.</title>
        <authorList>
            <consortium name="The Broad Institute Genomics Platform"/>
            <person name="Cuomo C."/>
            <person name="de Hoog S."/>
            <person name="Gorbushina A."/>
            <person name="Walker B."/>
            <person name="Young S.K."/>
            <person name="Zeng Q."/>
            <person name="Gargeya S."/>
            <person name="Fitzgerald M."/>
            <person name="Haas B."/>
            <person name="Abouelleil A."/>
            <person name="Allen A.W."/>
            <person name="Alvarado L."/>
            <person name="Arachchi H.M."/>
            <person name="Berlin A.M."/>
            <person name="Chapman S.B."/>
            <person name="Gainer-Dewar J."/>
            <person name="Goldberg J."/>
            <person name="Griggs A."/>
            <person name="Gujja S."/>
            <person name="Hansen M."/>
            <person name="Howarth C."/>
            <person name="Imamovic A."/>
            <person name="Ireland A."/>
            <person name="Larimer J."/>
            <person name="McCowan C."/>
            <person name="Murphy C."/>
            <person name="Pearson M."/>
            <person name="Poon T.W."/>
            <person name="Priest M."/>
            <person name="Roberts A."/>
            <person name="Saif S."/>
            <person name="Shea T."/>
            <person name="Sisk P."/>
            <person name="Sykes S."/>
            <person name="Wortman J."/>
            <person name="Nusbaum C."/>
            <person name="Birren B."/>
        </authorList>
    </citation>
    <scope>NUCLEOTIDE SEQUENCE [LARGE SCALE GENOMIC DNA]</scope>
    <source>
        <strain evidence="1 2">CBS 110553</strain>
    </source>
</reference>
<dbReference type="Proteomes" id="UP000019471">
    <property type="component" value="Unassembled WGS sequence"/>
</dbReference>